<name>A0A150IK21_9EURY</name>
<evidence type="ECO:0000256" key="1">
    <source>
        <dbReference type="SAM" id="Phobius"/>
    </source>
</evidence>
<feature type="transmembrane region" description="Helical" evidence="1">
    <location>
        <begin position="91"/>
        <end position="109"/>
    </location>
</feature>
<dbReference type="GO" id="GO:0008654">
    <property type="term" value="P:phospholipid biosynthetic process"/>
    <property type="evidence" value="ECO:0007669"/>
    <property type="project" value="InterPro"/>
</dbReference>
<dbReference type="InterPro" id="IPR000462">
    <property type="entry name" value="CDP-OH_P_trans"/>
</dbReference>
<dbReference type="Proteomes" id="UP000092403">
    <property type="component" value="Unassembled WGS sequence"/>
</dbReference>
<feature type="transmembrane region" description="Helical" evidence="1">
    <location>
        <begin position="39"/>
        <end position="56"/>
    </location>
</feature>
<proteinExistence type="predicted"/>
<evidence type="ECO:0008006" key="7">
    <source>
        <dbReference type="Google" id="ProtNLM"/>
    </source>
</evidence>
<protein>
    <recommendedName>
        <fullName evidence="7">CDP-alcohol phosphatidyltransferase family protein</fullName>
    </recommendedName>
</protein>
<feature type="transmembrane region" description="Helical" evidence="1">
    <location>
        <begin position="12"/>
        <end position="33"/>
    </location>
</feature>
<keyword evidence="1" id="KW-1133">Transmembrane helix</keyword>
<evidence type="ECO:0000313" key="3">
    <source>
        <dbReference type="EMBL" id="KYC47796.1"/>
    </source>
</evidence>
<gene>
    <name evidence="2" type="ORF">APG10_01264</name>
    <name evidence="3" type="ORF">APG11_00874</name>
    <name evidence="4" type="ORF">APG12_01512</name>
</gene>
<sequence length="173" mass="19927">MTLHLKSNVSGIISLIVISRILILPIFFLLILYEYKIPALLLLLVVLSTDYLDGYLVKKLNLKPMFSFYLDPVSDFIFILISFYAFVIKGIYPLSVLFIILLMFIQFVLSSGFRNPIYDPVGKYYGIFLFLIIGITILLEKYYDLIIVGIIIFSIISVSSRIVFFSNIKKLNK</sequence>
<evidence type="ECO:0000313" key="6">
    <source>
        <dbReference type="Proteomes" id="UP000092401"/>
    </source>
</evidence>
<dbReference type="Pfam" id="PF01066">
    <property type="entry name" value="CDP-OH_P_transf"/>
    <property type="match status" value="1"/>
</dbReference>
<accession>A0A150IS57</accession>
<reference evidence="5 6" key="1">
    <citation type="journal article" date="2016" name="ISME J.">
        <title>Chasing the elusive Euryarchaeota class WSA2: genomes reveal a uniquely fastidious methyl-reducing methanogen.</title>
        <authorList>
            <person name="Nobu M.K."/>
            <person name="Narihiro T."/>
            <person name="Kuroda K."/>
            <person name="Mei R."/>
            <person name="Liu W.T."/>
        </authorList>
    </citation>
    <scope>NUCLEOTIDE SEQUENCE [LARGE SCALE GENOMIC DNA]</scope>
    <source>
        <strain evidence="2">B03fssc0709_Meth_Bin005</strain>
        <strain evidence="3">B15fssc0709_Meth_Bin003</strain>
        <strain evidence="4">BMIXfssc0709_Meth_Bin006</strain>
    </source>
</reference>
<keyword evidence="1" id="KW-0472">Membrane</keyword>
<evidence type="ECO:0000313" key="4">
    <source>
        <dbReference type="EMBL" id="KYC49424.1"/>
    </source>
</evidence>
<evidence type="ECO:0000313" key="2">
    <source>
        <dbReference type="EMBL" id="KYC45004.1"/>
    </source>
</evidence>
<keyword evidence="1" id="KW-0812">Transmembrane</keyword>
<dbReference type="Gene3D" id="1.20.120.1760">
    <property type="match status" value="1"/>
</dbReference>
<dbReference type="InterPro" id="IPR043130">
    <property type="entry name" value="CDP-OH_PTrfase_TM_dom"/>
</dbReference>
<accession>A0A150IK21</accession>
<dbReference type="EMBL" id="LNGF01000016">
    <property type="protein sequence ID" value="KYC47796.1"/>
    <property type="molecule type" value="Genomic_DNA"/>
</dbReference>
<organism evidence="2 6">
    <name type="scientific">Candidatus Methanofastidiosum methylothiophilum</name>
    <dbReference type="NCBI Taxonomy" id="1705564"/>
    <lineage>
        <taxon>Archaea</taxon>
        <taxon>Methanobacteriati</taxon>
        <taxon>Methanobacteriota</taxon>
        <taxon>Stenosarchaea group</taxon>
        <taxon>Candidatus Methanofastidiosia</taxon>
        <taxon>Candidatus Methanofastidiosales</taxon>
        <taxon>Candidatus Methanofastidiosaceae</taxon>
        <taxon>Candidatus Methanofastidiosum</taxon>
    </lineage>
</organism>
<dbReference type="EMBL" id="LNJC01000036">
    <property type="protein sequence ID" value="KYC49424.1"/>
    <property type="molecule type" value="Genomic_DNA"/>
</dbReference>
<dbReference type="Proteomes" id="UP000092401">
    <property type="component" value="Unassembled WGS sequence"/>
</dbReference>
<feature type="transmembrane region" description="Helical" evidence="1">
    <location>
        <begin position="121"/>
        <end position="139"/>
    </location>
</feature>
<dbReference type="AlphaFoldDB" id="A0A150IK21"/>
<dbReference type="EMBL" id="LNGE01000034">
    <property type="protein sequence ID" value="KYC45004.1"/>
    <property type="molecule type" value="Genomic_DNA"/>
</dbReference>
<accession>A0A150IXL5</accession>
<feature type="transmembrane region" description="Helical" evidence="1">
    <location>
        <begin position="145"/>
        <end position="164"/>
    </location>
</feature>
<evidence type="ECO:0000313" key="5">
    <source>
        <dbReference type="Proteomes" id="UP000091929"/>
    </source>
</evidence>
<dbReference type="GO" id="GO:0016780">
    <property type="term" value="F:phosphotransferase activity, for other substituted phosphate groups"/>
    <property type="evidence" value="ECO:0007669"/>
    <property type="project" value="InterPro"/>
</dbReference>
<dbReference type="Proteomes" id="UP000091929">
    <property type="component" value="Unassembled WGS sequence"/>
</dbReference>
<dbReference type="GO" id="GO:0016020">
    <property type="term" value="C:membrane"/>
    <property type="evidence" value="ECO:0007669"/>
    <property type="project" value="InterPro"/>
</dbReference>
<comment type="caution">
    <text evidence="2">The sequence shown here is derived from an EMBL/GenBank/DDBJ whole genome shotgun (WGS) entry which is preliminary data.</text>
</comment>